<dbReference type="Pfam" id="PF19372">
    <property type="entry name" value="DUF5947"/>
    <property type="match status" value="1"/>
</dbReference>
<dbReference type="Proteomes" id="UP001165136">
    <property type="component" value="Unassembled WGS sequence"/>
</dbReference>
<dbReference type="InterPro" id="IPR045991">
    <property type="entry name" value="DUF5947"/>
</dbReference>
<proteinExistence type="predicted"/>
<sequence>MSSALRRAIQRPADGPADVAERCEMCGLAVPVEHRHVLDVRHGEPRCVCQACALLFERDAAAEGRYRLIPGRRLRVPEFVAADLGVPVGLAFFVRQPGGGVVAHYPSPAGATRWEVEAAAWEAVEGTCPPVREMLPGVQALLVNTARGRREHWLVPIDDCYRLVALIRREWRGLSGGSEVWPAIDGFFADLDE</sequence>
<reference evidence="1" key="1">
    <citation type="submission" date="2023-03" db="EMBL/GenBank/DDBJ databases">
        <title>Amycolatopsis taiwanensis NBRC 103393.</title>
        <authorList>
            <person name="Ichikawa N."/>
            <person name="Sato H."/>
            <person name="Tonouchi N."/>
        </authorList>
    </citation>
    <scope>NUCLEOTIDE SEQUENCE</scope>
    <source>
        <strain evidence="1">NBRC 103393</strain>
    </source>
</reference>
<protein>
    <submittedName>
        <fullName evidence="1">Uncharacterized protein</fullName>
    </submittedName>
</protein>
<dbReference type="AlphaFoldDB" id="A0A9W6R6N9"/>
<evidence type="ECO:0000313" key="2">
    <source>
        <dbReference type="Proteomes" id="UP001165136"/>
    </source>
</evidence>
<name>A0A9W6R6N9_9PSEU</name>
<dbReference type="RefSeq" id="WP_285489382.1">
    <property type="nucleotide sequence ID" value="NZ_BSTI01000020.1"/>
</dbReference>
<keyword evidence="2" id="KW-1185">Reference proteome</keyword>
<comment type="caution">
    <text evidence="1">The sequence shown here is derived from an EMBL/GenBank/DDBJ whole genome shotgun (WGS) entry which is preliminary data.</text>
</comment>
<accession>A0A9W6R6N9</accession>
<dbReference type="EMBL" id="BSTI01000020">
    <property type="protein sequence ID" value="GLY70064.1"/>
    <property type="molecule type" value="Genomic_DNA"/>
</dbReference>
<organism evidence="1 2">
    <name type="scientific">Amycolatopsis taiwanensis</name>
    <dbReference type="NCBI Taxonomy" id="342230"/>
    <lineage>
        <taxon>Bacteria</taxon>
        <taxon>Bacillati</taxon>
        <taxon>Actinomycetota</taxon>
        <taxon>Actinomycetes</taxon>
        <taxon>Pseudonocardiales</taxon>
        <taxon>Pseudonocardiaceae</taxon>
        <taxon>Amycolatopsis</taxon>
    </lineage>
</organism>
<evidence type="ECO:0000313" key="1">
    <source>
        <dbReference type="EMBL" id="GLY70064.1"/>
    </source>
</evidence>
<gene>
    <name evidence="1" type="ORF">Atai01_66830</name>
</gene>